<name>A0A1F5PF59_9BACT</name>
<evidence type="ECO:0000313" key="2">
    <source>
        <dbReference type="EMBL" id="OGE88577.1"/>
    </source>
</evidence>
<dbReference type="PROSITE" id="PS00409">
    <property type="entry name" value="PROKAR_NTER_METHYL"/>
    <property type="match status" value="1"/>
</dbReference>
<accession>A0A1F5PF59</accession>
<dbReference type="NCBIfam" id="TIGR02532">
    <property type="entry name" value="IV_pilin_GFxxxE"/>
    <property type="match status" value="1"/>
</dbReference>
<protein>
    <recommendedName>
        <fullName evidence="4">Type II secretion system protein GspG C-terminal domain-containing protein</fullName>
    </recommendedName>
</protein>
<keyword evidence="1" id="KW-0472">Membrane</keyword>
<dbReference type="PANTHER" id="PTHR30093">
    <property type="entry name" value="GENERAL SECRETION PATHWAY PROTEIN G"/>
    <property type="match status" value="1"/>
</dbReference>
<evidence type="ECO:0000313" key="3">
    <source>
        <dbReference type="Proteomes" id="UP000178377"/>
    </source>
</evidence>
<dbReference type="STRING" id="1817828.A2722_03095"/>
<dbReference type="Pfam" id="PF07963">
    <property type="entry name" value="N_methyl"/>
    <property type="match status" value="1"/>
</dbReference>
<organism evidence="2 3">
    <name type="scientific">Candidatus Doudnabacteria bacterium RIFCSPHIGHO2_01_FULL_50_11</name>
    <dbReference type="NCBI Taxonomy" id="1817828"/>
    <lineage>
        <taxon>Bacteria</taxon>
        <taxon>Candidatus Doudnaibacteriota</taxon>
    </lineage>
</organism>
<dbReference type="InterPro" id="IPR012902">
    <property type="entry name" value="N_methyl_site"/>
</dbReference>
<dbReference type="AlphaFoldDB" id="A0A1F5PF59"/>
<reference evidence="2 3" key="1">
    <citation type="journal article" date="2016" name="Nat. Commun.">
        <title>Thousands of microbial genomes shed light on interconnected biogeochemical processes in an aquifer system.</title>
        <authorList>
            <person name="Anantharaman K."/>
            <person name="Brown C.T."/>
            <person name="Hug L.A."/>
            <person name="Sharon I."/>
            <person name="Castelle C.J."/>
            <person name="Probst A.J."/>
            <person name="Thomas B.C."/>
            <person name="Singh A."/>
            <person name="Wilkins M.J."/>
            <person name="Karaoz U."/>
            <person name="Brodie E.L."/>
            <person name="Williams K.H."/>
            <person name="Hubbard S.S."/>
            <person name="Banfield J.F."/>
        </authorList>
    </citation>
    <scope>NUCLEOTIDE SEQUENCE [LARGE SCALE GENOMIC DNA]</scope>
</reference>
<dbReference type="InterPro" id="IPR045584">
    <property type="entry name" value="Pilin-like"/>
</dbReference>
<comment type="caution">
    <text evidence="2">The sequence shown here is derived from an EMBL/GenBank/DDBJ whole genome shotgun (WGS) entry which is preliminary data.</text>
</comment>
<evidence type="ECO:0008006" key="4">
    <source>
        <dbReference type="Google" id="ProtNLM"/>
    </source>
</evidence>
<keyword evidence="1" id="KW-0812">Transmembrane</keyword>
<dbReference type="Gene3D" id="3.30.700.10">
    <property type="entry name" value="Glycoprotein, Type 4 Pilin"/>
    <property type="match status" value="1"/>
</dbReference>
<dbReference type="SUPFAM" id="SSF54523">
    <property type="entry name" value="Pili subunits"/>
    <property type="match status" value="1"/>
</dbReference>
<proteinExistence type="predicted"/>
<keyword evidence="1" id="KW-1133">Transmembrane helix</keyword>
<feature type="transmembrane region" description="Helical" evidence="1">
    <location>
        <begin position="45"/>
        <end position="68"/>
    </location>
</feature>
<dbReference type="Proteomes" id="UP000178377">
    <property type="component" value="Unassembled WGS sequence"/>
</dbReference>
<dbReference type="EMBL" id="MFEO01000032">
    <property type="protein sequence ID" value="OGE88577.1"/>
    <property type="molecule type" value="Genomic_DNA"/>
</dbReference>
<gene>
    <name evidence="2" type="ORF">A2722_03095</name>
</gene>
<sequence>MPNFLDIENVARFAHYSEEIKIKNWSLKFSASKDKSKEQKPGSGFTLIELLVVIAIIGLLASIVSAAINRSRLKARDARRLTDMQQFKTGFDVFYSLGSGYPDKATFDGAYTGGTTLSCSGTPVIKIVQDPLYPSFQYDYDVAGTTLSGCGGSSNLRNQYTITFILEKTGLTYTMNEDGQFNPALPQL</sequence>
<evidence type="ECO:0000256" key="1">
    <source>
        <dbReference type="SAM" id="Phobius"/>
    </source>
</evidence>